<keyword evidence="1" id="KW-0812">Transmembrane</keyword>
<dbReference type="AlphaFoldDB" id="A0A9X4BJA9"/>
<keyword evidence="3" id="KW-1185">Reference proteome</keyword>
<evidence type="ECO:0000256" key="1">
    <source>
        <dbReference type="SAM" id="Phobius"/>
    </source>
</evidence>
<accession>A0A9X4BJA9</accession>
<dbReference type="Pfam" id="PF07254">
    <property type="entry name" value="Cpta_toxin"/>
    <property type="match status" value="1"/>
</dbReference>
<feature type="transmembrane region" description="Helical" evidence="1">
    <location>
        <begin position="17"/>
        <end position="36"/>
    </location>
</feature>
<dbReference type="Proteomes" id="UP001139971">
    <property type="component" value="Unassembled WGS sequence"/>
</dbReference>
<dbReference type="RefSeq" id="WP_263544749.1">
    <property type="nucleotide sequence ID" value="NZ_JAOVZO020000015.1"/>
</dbReference>
<protein>
    <recommendedName>
        <fullName evidence="4">Toxin CptA</fullName>
    </recommendedName>
</protein>
<dbReference type="EMBL" id="JAOVZO020000015">
    <property type="protein sequence ID" value="MDC8013062.1"/>
    <property type="molecule type" value="Genomic_DNA"/>
</dbReference>
<keyword evidence="1" id="KW-1133">Transmembrane helix</keyword>
<keyword evidence="1" id="KW-0472">Membrane</keyword>
<proteinExistence type="predicted"/>
<evidence type="ECO:0000313" key="2">
    <source>
        <dbReference type="EMBL" id="MDC8013062.1"/>
    </source>
</evidence>
<evidence type="ECO:0000313" key="3">
    <source>
        <dbReference type="Proteomes" id="UP001139971"/>
    </source>
</evidence>
<evidence type="ECO:0008006" key="4">
    <source>
        <dbReference type="Google" id="ProtNLM"/>
    </source>
</evidence>
<sequence length="147" mass="15773">MKSAQAIAFEVAPSRRLVYLLVSLALAAMLAVTLSGVPHADIWRGMILLGTVVSATRYARTGTWRVAWREDGTWGVADARSVASEATLAGWSRIGHFAALRLTLASGRRLSLLLLPDNVDAVTRRRLVVRLARGEAAQAAADVSLLP</sequence>
<name>A0A9X4BJA9_9GAMM</name>
<gene>
    <name evidence="2" type="ORF">OD750_010945</name>
</gene>
<reference evidence="2" key="1">
    <citation type="submission" date="2023-02" db="EMBL/GenBank/DDBJ databases">
        <title>Tahibacter soli sp. nov. isolated from soil.</title>
        <authorList>
            <person name="Baek J.H."/>
            <person name="Lee J.K."/>
            <person name="Choi D.G."/>
            <person name="Jeon C.O."/>
        </authorList>
    </citation>
    <scope>NUCLEOTIDE SEQUENCE</scope>
    <source>
        <strain evidence="2">BL</strain>
    </source>
</reference>
<dbReference type="InterPro" id="IPR009883">
    <property type="entry name" value="YgfX"/>
</dbReference>
<comment type="caution">
    <text evidence="2">The sequence shown here is derived from an EMBL/GenBank/DDBJ whole genome shotgun (WGS) entry which is preliminary data.</text>
</comment>
<organism evidence="2 3">
    <name type="scientific">Tahibacter soli</name>
    <dbReference type="NCBI Taxonomy" id="2983605"/>
    <lineage>
        <taxon>Bacteria</taxon>
        <taxon>Pseudomonadati</taxon>
        <taxon>Pseudomonadota</taxon>
        <taxon>Gammaproteobacteria</taxon>
        <taxon>Lysobacterales</taxon>
        <taxon>Rhodanobacteraceae</taxon>
        <taxon>Tahibacter</taxon>
    </lineage>
</organism>